<evidence type="ECO:0000313" key="1">
    <source>
        <dbReference type="EMBL" id="GLC59283.1"/>
    </source>
</evidence>
<dbReference type="OrthoDB" id="2984at2759"/>
<evidence type="ECO:0008006" key="3">
    <source>
        <dbReference type="Google" id="ProtNLM"/>
    </source>
</evidence>
<dbReference type="Gene3D" id="3.40.50.150">
    <property type="entry name" value="Vaccinia Virus protein VP39"/>
    <property type="match status" value="1"/>
</dbReference>
<sequence>MLRQQVLARTRTCGVALARPTTRHVCNPLAPSSCPRSSSSAPEQLRCCSTAAGTTPTASVAPEAAAAAASSPSLQELLSTGARLTTAAQAVWAQVLLPGDTAVDATCGNGHDTLFMAQVVGPSGHVHGFDIQDAAIVATRERLESHLSAGGRLPALSLHRACHSRLQELCGSGVARVVAFNLGYLPGAADKRLITTTQSTLAAVEAALEVVMPGGVISILAYVGHPGGQEEYDAVRQLVSELSPSYWVSSETRLLNRPTAPILILLWRRDARVADNSRR</sequence>
<reference evidence="1 2" key="1">
    <citation type="journal article" date="2023" name="Commun. Biol.">
        <title>Reorganization of the ancestral sex-determining regions during the evolution of trioecy in Pleodorina starrii.</title>
        <authorList>
            <person name="Takahashi K."/>
            <person name="Suzuki S."/>
            <person name="Kawai-Toyooka H."/>
            <person name="Yamamoto K."/>
            <person name="Hamaji T."/>
            <person name="Ootsuki R."/>
            <person name="Yamaguchi H."/>
            <person name="Kawachi M."/>
            <person name="Higashiyama T."/>
            <person name="Nozaki H."/>
        </authorList>
    </citation>
    <scope>NUCLEOTIDE SEQUENCE [LARGE SCALE GENOMIC DNA]</scope>
    <source>
        <strain evidence="1 2">NIES-4479</strain>
    </source>
</reference>
<dbReference type="AlphaFoldDB" id="A0A9W6BWC5"/>
<gene>
    <name evidence="1" type="primary">PLEST008514</name>
    <name evidence="1" type="ORF">PLESTB_001470000</name>
</gene>
<comment type="caution">
    <text evidence="1">The sequence shown here is derived from an EMBL/GenBank/DDBJ whole genome shotgun (WGS) entry which is preliminary data.</text>
</comment>
<keyword evidence="2" id="KW-1185">Reference proteome</keyword>
<dbReference type="InterPro" id="IPR010719">
    <property type="entry name" value="MnmM_MeTrfase"/>
</dbReference>
<dbReference type="Pfam" id="PF06962">
    <property type="entry name" value="rRNA_methylase"/>
    <property type="match status" value="1"/>
</dbReference>
<dbReference type="PANTHER" id="PTHR35276:SF1">
    <property type="entry name" value="TRNA (MNM(5)S(2)U34)-METHYLTRANSFERASE, CHLOROPLASTIC"/>
    <property type="match status" value="1"/>
</dbReference>
<organism evidence="1 2">
    <name type="scientific">Pleodorina starrii</name>
    <dbReference type="NCBI Taxonomy" id="330485"/>
    <lineage>
        <taxon>Eukaryota</taxon>
        <taxon>Viridiplantae</taxon>
        <taxon>Chlorophyta</taxon>
        <taxon>core chlorophytes</taxon>
        <taxon>Chlorophyceae</taxon>
        <taxon>CS clade</taxon>
        <taxon>Chlamydomonadales</taxon>
        <taxon>Volvocaceae</taxon>
        <taxon>Pleodorina</taxon>
    </lineage>
</organism>
<dbReference type="PANTHER" id="PTHR35276">
    <property type="entry name" value="S-ADENOSYL-L-METHIONINE-DEPENDENT METHYLTRANSFERASES SUPERFAMILY PROTEIN"/>
    <property type="match status" value="1"/>
</dbReference>
<dbReference type="InterPro" id="IPR029063">
    <property type="entry name" value="SAM-dependent_MTases_sf"/>
</dbReference>
<dbReference type="SUPFAM" id="SSF53335">
    <property type="entry name" value="S-adenosyl-L-methionine-dependent methyltransferases"/>
    <property type="match status" value="1"/>
</dbReference>
<proteinExistence type="predicted"/>
<protein>
    <recommendedName>
        <fullName evidence="3">rRNA methylase</fullName>
    </recommendedName>
</protein>
<dbReference type="Proteomes" id="UP001165080">
    <property type="component" value="Unassembled WGS sequence"/>
</dbReference>
<accession>A0A9W6BWC5</accession>
<dbReference type="EMBL" id="BRXU01000027">
    <property type="protein sequence ID" value="GLC59283.1"/>
    <property type="molecule type" value="Genomic_DNA"/>
</dbReference>
<name>A0A9W6BWC5_9CHLO</name>
<evidence type="ECO:0000313" key="2">
    <source>
        <dbReference type="Proteomes" id="UP001165080"/>
    </source>
</evidence>